<reference evidence="1" key="1">
    <citation type="submission" date="2023-09" db="EMBL/GenBank/DDBJ databases">
        <title>Vallitalea sediminicola and Vallitalea maricola sp. nov., anaerobic bacteria isolated from marine sediment.</title>
        <authorList>
            <person name="Hirano S."/>
            <person name="Maeda A."/>
            <person name="Terahara T."/>
            <person name="Mori K."/>
            <person name="Hamada M."/>
            <person name="Matsumoto R."/>
            <person name="Kobayashi T."/>
        </authorList>
    </citation>
    <scope>NUCLEOTIDE SEQUENCE</scope>
    <source>
        <strain evidence="1">AN17-2</strain>
    </source>
</reference>
<accession>A0ACB5UNQ6</accession>
<evidence type="ECO:0000313" key="2">
    <source>
        <dbReference type="Proteomes" id="UP001374599"/>
    </source>
</evidence>
<comment type="caution">
    <text evidence="1">The sequence shown here is derived from an EMBL/GenBank/DDBJ whole genome shotgun (WGS) entry which is preliminary data.</text>
</comment>
<organism evidence="1 2">
    <name type="scientific">Vallitalea maricola</name>
    <dbReference type="NCBI Taxonomy" id="3074433"/>
    <lineage>
        <taxon>Bacteria</taxon>
        <taxon>Bacillati</taxon>
        <taxon>Bacillota</taxon>
        <taxon>Clostridia</taxon>
        <taxon>Lachnospirales</taxon>
        <taxon>Vallitaleaceae</taxon>
        <taxon>Vallitalea</taxon>
    </lineage>
</organism>
<sequence length="163" mass="19143">MNLTVWVSSIKHLQQFSTIAPDGVTANEIKRRLPKDFPQMTINQYNIPLVMNSEGKLIVEENSISFTAKRKNSFLMAFQKYKNLDYNLSFKLDILEINCIARYHHIDIISKYNIHWIRLMHSSEKTINNLLISCRGYGCFTKVHNKNDKLHIFLKEIIEKNNV</sequence>
<protein>
    <submittedName>
        <fullName evidence="1">Uncharacterized protein</fullName>
    </submittedName>
</protein>
<dbReference type="EMBL" id="BTPU01000076">
    <property type="protein sequence ID" value="GMQ64617.1"/>
    <property type="molecule type" value="Genomic_DNA"/>
</dbReference>
<gene>
    <name evidence="1" type="ORF">AN2V17_38550</name>
</gene>
<keyword evidence="2" id="KW-1185">Reference proteome</keyword>
<name>A0ACB5UNQ6_9FIRM</name>
<proteinExistence type="predicted"/>
<dbReference type="Proteomes" id="UP001374599">
    <property type="component" value="Unassembled WGS sequence"/>
</dbReference>
<evidence type="ECO:0000313" key="1">
    <source>
        <dbReference type="EMBL" id="GMQ64617.1"/>
    </source>
</evidence>